<gene>
    <name evidence="11" type="ORF">HNQ92_001404</name>
</gene>
<feature type="site" description="Contributes to redox potential value" evidence="8">
    <location>
        <position position="32"/>
    </location>
</feature>
<dbReference type="Pfam" id="PF00085">
    <property type="entry name" value="Thioredoxin"/>
    <property type="match status" value="1"/>
</dbReference>
<feature type="active site" description="Nucleophile" evidence="8">
    <location>
        <position position="31"/>
    </location>
</feature>
<dbReference type="Proteomes" id="UP000557307">
    <property type="component" value="Unassembled WGS sequence"/>
</dbReference>
<evidence type="ECO:0000313" key="12">
    <source>
        <dbReference type="Proteomes" id="UP000557307"/>
    </source>
</evidence>
<dbReference type="Gene3D" id="3.40.30.10">
    <property type="entry name" value="Glutaredoxin"/>
    <property type="match status" value="1"/>
</dbReference>
<dbReference type="GO" id="GO:0015035">
    <property type="term" value="F:protein-disulfide reductase activity"/>
    <property type="evidence" value="ECO:0007669"/>
    <property type="project" value="UniProtKB-UniRule"/>
</dbReference>
<evidence type="ECO:0000256" key="7">
    <source>
        <dbReference type="PIRNR" id="PIRNR000077"/>
    </source>
</evidence>
<comment type="caution">
    <text evidence="11">The sequence shown here is derived from an EMBL/GenBank/DDBJ whole genome shotgun (WGS) entry which is preliminary data.</text>
</comment>
<keyword evidence="2" id="KW-0813">Transport</keyword>
<reference evidence="11 12" key="1">
    <citation type="submission" date="2020-08" db="EMBL/GenBank/DDBJ databases">
        <title>Genomic Encyclopedia of Type Strains, Phase IV (KMG-IV): sequencing the most valuable type-strain genomes for metagenomic binning, comparative biology and taxonomic classification.</title>
        <authorList>
            <person name="Goeker M."/>
        </authorList>
    </citation>
    <scope>NUCLEOTIDE SEQUENCE [LARGE SCALE GENOMIC DNA]</scope>
    <source>
        <strain evidence="11 12">DSM 105074</strain>
    </source>
</reference>
<feature type="domain" description="Thioredoxin" evidence="10">
    <location>
        <begin position="1"/>
        <end position="107"/>
    </location>
</feature>
<keyword evidence="12" id="KW-1185">Reference proteome</keyword>
<keyword evidence="5 9" id="KW-0676">Redox-active center</keyword>
<dbReference type="GO" id="GO:0005737">
    <property type="term" value="C:cytoplasm"/>
    <property type="evidence" value="ECO:0007669"/>
    <property type="project" value="TreeGrafter"/>
</dbReference>
<evidence type="ECO:0000256" key="1">
    <source>
        <dbReference type="ARBA" id="ARBA00008987"/>
    </source>
</evidence>
<dbReference type="InterPro" id="IPR036249">
    <property type="entry name" value="Thioredoxin-like_sf"/>
</dbReference>
<dbReference type="CDD" id="cd02947">
    <property type="entry name" value="TRX_family"/>
    <property type="match status" value="1"/>
</dbReference>
<accession>A0A840TTC3</accession>
<evidence type="ECO:0000259" key="10">
    <source>
        <dbReference type="PROSITE" id="PS51352"/>
    </source>
</evidence>
<dbReference type="FunFam" id="3.40.30.10:FF:000001">
    <property type="entry name" value="Thioredoxin"/>
    <property type="match status" value="1"/>
</dbReference>
<dbReference type="RefSeq" id="WP_184172533.1">
    <property type="nucleotide sequence ID" value="NZ_JACHGF010000002.1"/>
</dbReference>
<evidence type="ECO:0000256" key="6">
    <source>
        <dbReference type="NCBIfam" id="TIGR01068"/>
    </source>
</evidence>
<dbReference type="PANTHER" id="PTHR45663">
    <property type="entry name" value="GEO12009P1"/>
    <property type="match status" value="1"/>
</dbReference>
<dbReference type="PIRSF" id="PIRSF000077">
    <property type="entry name" value="Thioredoxin"/>
    <property type="match status" value="1"/>
</dbReference>
<dbReference type="AlphaFoldDB" id="A0A840TTC3"/>
<feature type="disulfide bond" description="Redox-active" evidence="9">
    <location>
        <begin position="31"/>
        <end position="34"/>
    </location>
</feature>
<organism evidence="11 12">
    <name type="scientific">Rhabdobacter roseus</name>
    <dbReference type="NCBI Taxonomy" id="1655419"/>
    <lineage>
        <taxon>Bacteria</taxon>
        <taxon>Pseudomonadati</taxon>
        <taxon>Bacteroidota</taxon>
        <taxon>Cytophagia</taxon>
        <taxon>Cytophagales</taxon>
        <taxon>Cytophagaceae</taxon>
        <taxon>Rhabdobacter</taxon>
    </lineage>
</organism>
<dbReference type="SUPFAM" id="SSF52833">
    <property type="entry name" value="Thioredoxin-like"/>
    <property type="match status" value="1"/>
</dbReference>
<dbReference type="PANTHER" id="PTHR45663:SF11">
    <property type="entry name" value="GEO12009P1"/>
    <property type="match status" value="1"/>
</dbReference>
<feature type="active site" description="Nucleophile" evidence="8">
    <location>
        <position position="34"/>
    </location>
</feature>
<name>A0A840TTC3_9BACT</name>
<sequence length="107" mass="11623">MGKALEVTDSTFEELIQGDKPVLVDFWAEWCGPCKMIGPVVEQLAGEYEGKAVVAKMDVDMNAQIPAKFGIRSIPTLMIFKGGQLVDKVVGAVPKSVLEDKLNEQLA</sequence>
<proteinExistence type="inferred from homology"/>
<evidence type="ECO:0000256" key="5">
    <source>
        <dbReference type="ARBA" id="ARBA00023284"/>
    </source>
</evidence>
<protein>
    <recommendedName>
        <fullName evidence="6 7">Thioredoxin</fullName>
    </recommendedName>
</protein>
<feature type="site" description="Deprotonates C-terminal active site Cys" evidence="8">
    <location>
        <position position="25"/>
    </location>
</feature>
<evidence type="ECO:0000256" key="8">
    <source>
        <dbReference type="PIRSR" id="PIRSR000077-1"/>
    </source>
</evidence>
<evidence type="ECO:0000256" key="2">
    <source>
        <dbReference type="ARBA" id="ARBA00022448"/>
    </source>
</evidence>
<dbReference type="EMBL" id="JACHGF010000002">
    <property type="protein sequence ID" value="MBB5283278.1"/>
    <property type="molecule type" value="Genomic_DNA"/>
</dbReference>
<evidence type="ECO:0000256" key="3">
    <source>
        <dbReference type="ARBA" id="ARBA00022982"/>
    </source>
</evidence>
<dbReference type="NCBIfam" id="TIGR01068">
    <property type="entry name" value="thioredoxin"/>
    <property type="match status" value="1"/>
</dbReference>
<dbReference type="InterPro" id="IPR013766">
    <property type="entry name" value="Thioredoxin_domain"/>
</dbReference>
<keyword evidence="3" id="KW-0249">Electron transport</keyword>
<dbReference type="InterPro" id="IPR005746">
    <property type="entry name" value="Thioredoxin"/>
</dbReference>
<evidence type="ECO:0000313" key="11">
    <source>
        <dbReference type="EMBL" id="MBB5283278.1"/>
    </source>
</evidence>
<dbReference type="PROSITE" id="PS51352">
    <property type="entry name" value="THIOREDOXIN_2"/>
    <property type="match status" value="1"/>
</dbReference>
<dbReference type="PRINTS" id="PR00421">
    <property type="entry name" value="THIOREDOXIN"/>
</dbReference>
<evidence type="ECO:0000256" key="9">
    <source>
        <dbReference type="PIRSR" id="PIRSR000077-4"/>
    </source>
</evidence>
<dbReference type="InterPro" id="IPR017937">
    <property type="entry name" value="Thioredoxin_CS"/>
</dbReference>
<dbReference type="PROSITE" id="PS00194">
    <property type="entry name" value="THIOREDOXIN_1"/>
    <property type="match status" value="1"/>
</dbReference>
<feature type="site" description="Contributes to redox potential value" evidence="8">
    <location>
        <position position="33"/>
    </location>
</feature>
<evidence type="ECO:0000256" key="4">
    <source>
        <dbReference type="ARBA" id="ARBA00023157"/>
    </source>
</evidence>
<keyword evidence="4 9" id="KW-1015">Disulfide bond</keyword>
<comment type="similarity">
    <text evidence="1 7">Belongs to the thioredoxin family.</text>
</comment>